<dbReference type="GO" id="GO:0005524">
    <property type="term" value="F:ATP binding"/>
    <property type="evidence" value="ECO:0007669"/>
    <property type="project" value="UniProtKB-UniRule"/>
</dbReference>
<dbReference type="STRING" id="2020962.A0A2N1JC75"/>
<keyword evidence="10" id="KW-1185">Reference proteome</keyword>
<dbReference type="PANTHER" id="PTHR24115:SF1008">
    <property type="entry name" value="KINESIN-LIKE PROTEIN SUBITO"/>
    <property type="match status" value="1"/>
</dbReference>
<dbReference type="GO" id="GO:0005871">
    <property type="term" value="C:kinesin complex"/>
    <property type="evidence" value="ECO:0007669"/>
    <property type="project" value="TreeGrafter"/>
</dbReference>
<keyword evidence="1 6" id="KW-0493">Microtubule</keyword>
<evidence type="ECO:0000256" key="3">
    <source>
        <dbReference type="ARBA" id="ARBA00022840"/>
    </source>
</evidence>
<evidence type="ECO:0000313" key="9">
    <source>
        <dbReference type="EMBL" id="PKI84137.1"/>
    </source>
</evidence>
<reference evidence="9 10" key="1">
    <citation type="submission" date="2017-10" db="EMBL/GenBank/DDBJ databases">
        <title>A novel species of cold-tolerant Malassezia isolated from bats.</title>
        <authorList>
            <person name="Lorch J.M."/>
            <person name="Palmer J.M."/>
            <person name="Vanderwolf K.J."/>
            <person name="Schmidt K.Z."/>
            <person name="Verant M.L."/>
            <person name="Weller T.J."/>
            <person name="Blehert D.S."/>
        </authorList>
    </citation>
    <scope>NUCLEOTIDE SEQUENCE [LARGE SCALE GENOMIC DNA]</scope>
    <source>
        <strain evidence="9 10">NWHC:44797-103</strain>
    </source>
</reference>
<dbReference type="PRINTS" id="PR00380">
    <property type="entry name" value="KINESINHEAVY"/>
</dbReference>
<dbReference type="GO" id="GO:0008017">
    <property type="term" value="F:microtubule binding"/>
    <property type="evidence" value="ECO:0007669"/>
    <property type="project" value="InterPro"/>
</dbReference>
<dbReference type="GO" id="GO:0003777">
    <property type="term" value="F:microtubule motor activity"/>
    <property type="evidence" value="ECO:0007669"/>
    <property type="project" value="InterPro"/>
</dbReference>
<dbReference type="EMBL" id="KZ454990">
    <property type="protein sequence ID" value="PKI84137.1"/>
    <property type="molecule type" value="Genomic_DNA"/>
</dbReference>
<protein>
    <recommendedName>
        <fullName evidence="6">Kinesin-like protein</fullName>
    </recommendedName>
</protein>
<dbReference type="GO" id="GO:0005634">
    <property type="term" value="C:nucleus"/>
    <property type="evidence" value="ECO:0007669"/>
    <property type="project" value="TreeGrafter"/>
</dbReference>
<feature type="domain" description="Kinesin motor" evidence="8">
    <location>
        <begin position="1"/>
        <end position="460"/>
    </location>
</feature>
<dbReference type="InterPro" id="IPR027417">
    <property type="entry name" value="P-loop_NTPase"/>
</dbReference>
<keyword evidence="2 5" id="KW-0547">Nucleotide-binding</keyword>
<evidence type="ECO:0000256" key="7">
    <source>
        <dbReference type="SAM" id="MobiDB-lite"/>
    </source>
</evidence>
<proteinExistence type="inferred from homology"/>
<evidence type="ECO:0000256" key="6">
    <source>
        <dbReference type="RuleBase" id="RU000394"/>
    </source>
</evidence>
<evidence type="ECO:0000259" key="8">
    <source>
        <dbReference type="PROSITE" id="PS50067"/>
    </source>
</evidence>
<dbReference type="PROSITE" id="PS00411">
    <property type="entry name" value="KINESIN_MOTOR_1"/>
    <property type="match status" value="1"/>
</dbReference>
<dbReference type="InterPro" id="IPR027640">
    <property type="entry name" value="Kinesin-like_fam"/>
</dbReference>
<dbReference type="OrthoDB" id="123929at2759"/>
<dbReference type="InterPro" id="IPR001752">
    <property type="entry name" value="Kinesin_motor_dom"/>
</dbReference>
<dbReference type="SUPFAM" id="SSF52540">
    <property type="entry name" value="P-loop containing nucleoside triphosphate hydrolases"/>
    <property type="match status" value="1"/>
</dbReference>
<feature type="binding site" evidence="5">
    <location>
        <begin position="113"/>
        <end position="120"/>
    </location>
    <ligand>
        <name>ATP</name>
        <dbReference type="ChEBI" id="CHEBI:30616"/>
    </ligand>
</feature>
<dbReference type="SMART" id="SM00129">
    <property type="entry name" value="KISc"/>
    <property type="match status" value="1"/>
</dbReference>
<dbReference type="InterPro" id="IPR036961">
    <property type="entry name" value="Kinesin_motor_dom_sf"/>
</dbReference>
<dbReference type="GO" id="GO:0005874">
    <property type="term" value="C:microtubule"/>
    <property type="evidence" value="ECO:0007669"/>
    <property type="project" value="UniProtKB-KW"/>
</dbReference>
<keyword evidence="4 5" id="KW-0505">Motor protein</keyword>
<evidence type="ECO:0000256" key="1">
    <source>
        <dbReference type="ARBA" id="ARBA00022701"/>
    </source>
</evidence>
<dbReference type="GO" id="GO:0007018">
    <property type="term" value="P:microtubule-based movement"/>
    <property type="evidence" value="ECO:0007669"/>
    <property type="project" value="InterPro"/>
</dbReference>
<sequence>MSGMRTPSASSIARLTELGVSSEPIQKEPVFGIQVVSDTEVVMTPPRVQTSLSARSTARERLHAAATPSKYTFSKVFHGEQGAPDQSAFFAHTTLGLVRDLLDGKNSLVFTYGVTNSGKTYTVQGKDGAGQAGILPRAIDVVFNSIQGKECTSKVRPVGLNGVHPGVSDSIHTLFSAHPAERKPRPQTPRPPSVTDLEVDRTKLETSGAFRYSVWLSYVEVYNEKLYDLLCMPNAGAACDEHVAQRRPLVLKSEVESGGKYVGGLKEIKVSNIAEARELLRRGQENRTVFSTMANRVSSRSHSVFTIKLLREQVDVDLAQGDVLGLSRKFFVSRLSIVDLAGSERVANTDNAIGLRLKEAGNINKSLMCLGQCLETMRKNQIRAGLFAGEQREQSVAEALPKAPRRQSIIPFRHSKLTELFQSFFTGDGKVVMIVNLNPFGTQFDENTNVMRFSAMAKDVGIHVAQDAQPAFSTTEHALHSETLEESDEEEDTFVTMLVEENSRLRHRAERAESLCLVIEKSVRDEMAQYMEAALRKMQRYYDAQLRTEMNENDDFLNRKIDLFARLSASSHASPVKGVLLDTENNAQQTYAHEPPETPRPLHPIPNSTPRHSVADKSAADESHDLLFQPVAVGSPKSSRRLRKKAAIQSDEIDAHVAHQEKYLLRRSARLSLR</sequence>
<feature type="region of interest" description="Disordered" evidence="7">
    <location>
        <begin position="590"/>
        <end position="620"/>
    </location>
</feature>
<evidence type="ECO:0000256" key="5">
    <source>
        <dbReference type="PROSITE-ProRule" id="PRU00283"/>
    </source>
</evidence>
<feature type="region of interest" description="Disordered" evidence="7">
    <location>
        <begin position="177"/>
        <end position="197"/>
    </location>
</feature>
<dbReference type="PROSITE" id="PS50067">
    <property type="entry name" value="KINESIN_MOTOR_2"/>
    <property type="match status" value="1"/>
</dbReference>
<name>A0A2N1JC75_9BASI</name>
<evidence type="ECO:0000313" key="10">
    <source>
        <dbReference type="Proteomes" id="UP000232875"/>
    </source>
</evidence>
<dbReference type="GO" id="GO:0016887">
    <property type="term" value="F:ATP hydrolysis activity"/>
    <property type="evidence" value="ECO:0007669"/>
    <property type="project" value="TreeGrafter"/>
</dbReference>
<gene>
    <name evidence="9" type="ORF">MVES_002007</name>
</gene>
<dbReference type="PANTHER" id="PTHR24115">
    <property type="entry name" value="KINESIN-RELATED"/>
    <property type="match status" value="1"/>
</dbReference>
<evidence type="ECO:0000256" key="4">
    <source>
        <dbReference type="ARBA" id="ARBA00023175"/>
    </source>
</evidence>
<comment type="similarity">
    <text evidence="5 6">Belongs to the TRAFAC class myosin-kinesin ATPase superfamily. Kinesin family.</text>
</comment>
<dbReference type="AlphaFoldDB" id="A0A2N1JC75"/>
<dbReference type="Proteomes" id="UP000232875">
    <property type="component" value="Unassembled WGS sequence"/>
</dbReference>
<organism evidence="9 10">
    <name type="scientific">Malassezia vespertilionis</name>
    <dbReference type="NCBI Taxonomy" id="2020962"/>
    <lineage>
        <taxon>Eukaryota</taxon>
        <taxon>Fungi</taxon>
        <taxon>Dikarya</taxon>
        <taxon>Basidiomycota</taxon>
        <taxon>Ustilaginomycotina</taxon>
        <taxon>Malasseziomycetes</taxon>
        <taxon>Malasseziales</taxon>
        <taxon>Malasseziaceae</taxon>
        <taxon>Malassezia</taxon>
    </lineage>
</organism>
<evidence type="ECO:0000256" key="2">
    <source>
        <dbReference type="ARBA" id="ARBA00022741"/>
    </source>
</evidence>
<accession>A0A2N1JC75</accession>
<dbReference type="Gene3D" id="3.40.850.10">
    <property type="entry name" value="Kinesin motor domain"/>
    <property type="match status" value="1"/>
</dbReference>
<dbReference type="Pfam" id="PF00225">
    <property type="entry name" value="Kinesin"/>
    <property type="match status" value="1"/>
</dbReference>
<keyword evidence="3 5" id="KW-0067">ATP-binding</keyword>
<dbReference type="InterPro" id="IPR019821">
    <property type="entry name" value="Kinesin_motor_CS"/>
</dbReference>